<protein>
    <recommendedName>
        <fullName evidence="5">DUF2142 domain-containing protein</fullName>
    </recommendedName>
</protein>
<feature type="compositionally biased region" description="Low complexity" evidence="1">
    <location>
        <begin position="115"/>
        <end position="138"/>
    </location>
</feature>
<accession>A0A6I1GIC6</accession>
<feature type="transmembrane region" description="Helical" evidence="2">
    <location>
        <begin position="366"/>
        <end position="389"/>
    </location>
</feature>
<gene>
    <name evidence="3" type="ORF">F7D09_0109</name>
</gene>
<dbReference type="Proteomes" id="UP000441772">
    <property type="component" value="Unassembled WGS sequence"/>
</dbReference>
<keyword evidence="2" id="KW-0812">Transmembrane</keyword>
<evidence type="ECO:0008006" key="5">
    <source>
        <dbReference type="Google" id="ProtNLM"/>
    </source>
</evidence>
<feature type="transmembrane region" description="Helical" evidence="2">
    <location>
        <begin position="21"/>
        <end position="43"/>
    </location>
</feature>
<dbReference type="InterPro" id="IPR018674">
    <property type="entry name" value="DUF2142_membrane"/>
</dbReference>
<feature type="region of interest" description="Disordered" evidence="1">
    <location>
        <begin position="113"/>
        <end position="139"/>
    </location>
</feature>
<dbReference type="Pfam" id="PF09913">
    <property type="entry name" value="DUF2142"/>
    <property type="match status" value="1"/>
</dbReference>
<evidence type="ECO:0000313" key="4">
    <source>
        <dbReference type="Proteomes" id="UP000441772"/>
    </source>
</evidence>
<dbReference type="EMBL" id="WBVT01000001">
    <property type="protein sequence ID" value="KAB7791434.1"/>
    <property type="molecule type" value="Genomic_DNA"/>
</dbReference>
<evidence type="ECO:0000313" key="3">
    <source>
        <dbReference type="EMBL" id="KAB7791434.1"/>
    </source>
</evidence>
<organism evidence="3 4">
    <name type="scientific">Bifidobacterium leontopitheci</name>
    <dbReference type="NCBI Taxonomy" id="2650774"/>
    <lineage>
        <taxon>Bacteria</taxon>
        <taxon>Bacillati</taxon>
        <taxon>Actinomycetota</taxon>
        <taxon>Actinomycetes</taxon>
        <taxon>Bifidobacteriales</taxon>
        <taxon>Bifidobacteriaceae</taxon>
        <taxon>Bifidobacterium</taxon>
    </lineage>
</organism>
<sequence>MTRTLRRLRHPSARFDRLLPWLAAAVIALTGIVMIAVTPTGHIPDVWAHTYRVSGILNGDVLARPVSAHSRLHSGEGTVGGCVGRDWIVFSIEHDDGYDPSAVSADVLSAAGTRPDSAASDTATSDTATSDTATSSPAQSTRCLDVPYNNAAVNSPAAYLPQLAAFALGDALELDAGVTYVLAESFMLTVYVCCMFAALAALPRWRLPVATVMVCPLMTYRYAFAVSADSMAQAMCLLYSCLLYAHIARTQDARRHHDGDERHEGAPGNRDGGIGMTVALMASGLLMVAAKFTMAPLLALSLFTLPKSGSIRPGRSHPDSTARSVLVILGNAAGAAFLAVWMRLTSWFTTTPGVVSYETMMERKRLLFADPFGANGVFGAAAAIVRAVVTAKSNLDSPMQSMLIRALWLLTAAVLAVLLVAMARRRLGRFMSLFWWCACAACVAAILLTYLALWLQYTPQDATVVRGFQFRYMLPFAGLLTLCACDCMVGTVRQSHHNPA</sequence>
<dbReference type="RefSeq" id="WP_226835800.1">
    <property type="nucleotide sequence ID" value="NZ_JBHSKZ010000064.1"/>
</dbReference>
<comment type="caution">
    <text evidence="3">The sequence shown here is derived from an EMBL/GenBank/DDBJ whole genome shotgun (WGS) entry which is preliminary data.</text>
</comment>
<keyword evidence="2" id="KW-1133">Transmembrane helix</keyword>
<reference evidence="3 4" key="1">
    <citation type="submission" date="2019-09" db="EMBL/GenBank/DDBJ databases">
        <title>Characterization of the phylogenetic diversity of two novel species belonging to the genus Bifidobacterium: Bifidobacterium cebidarum sp. nov. and Bifidobacterium leontopitheci sp. nov.</title>
        <authorList>
            <person name="Lugli G.A."/>
            <person name="Duranti S."/>
            <person name="Milani C."/>
            <person name="Turroni F."/>
            <person name="Ventura M."/>
        </authorList>
    </citation>
    <scope>NUCLEOTIDE SEQUENCE [LARGE SCALE GENOMIC DNA]</scope>
    <source>
        <strain evidence="3 4">LMG 31471</strain>
    </source>
</reference>
<feature type="transmembrane region" description="Helical" evidence="2">
    <location>
        <begin position="207"/>
        <end position="224"/>
    </location>
</feature>
<feature type="transmembrane region" description="Helical" evidence="2">
    <location>
        <begin position="230"/>
        <end position="247"/>
    </location>
</feature>
<keyword evidence="4" id="KW-1185">Reference proteome</keyword>
<feature type="transmembrane region" description="Helical" evidence="2">
    <location>
        <begin position="278"/>
        <end position="305"/>
    </location>
</feature>
<feature type="transmembrane region" description="Helical" evidence="2">
    <location>
        <begin position="178"/>
        <end position="200"/>
    </location>
</feature>
<feature type="transmembrane region" description="Helical" evidence="2">
    <location>
        <begin position="401"/>
        <end position="421"/>
    </location>
</feature>
<dbReference type="AlphaFoldDB" id="A0A6I1GIC6"/>
<name>A0A6I1GIC6_9BIFI</name>
<proteinExistence type="predicted"/>
<feature type="transmembrane region" description="Helical" evidence="2">
    <location>
        <begin position="433"/>
        <end position="453"/>
    </location>
</feature>
<keyword evidence="2" id="KW-0472">Membrane</keyword>
<feature type="transmembrane region" description="Helical" evidence="2">
    <location>
        <begin position="473"/>
        <end position="492"/>
    </location>
</feature>
<evidence type="ECO:0000256" key="1">
    <source>
        <dbReference type="SAM" id="MobiDB-lite"/>
    </source>
</evidence>
<feature type="transmembrane region" description="Helical" evidence="2">
    <location>
        <begin position="325"/>
        <end position="345"/>
    </location>
</feature>
<evidence type="ECO:0000256" key="2">
    <source>
        <dbReference type="SAM" id="Phobius"/>
    </source>
</evidence>